<reference evidence="1" key="4">
    <citation type="submission" date="2020-07" db="EMBL/GenBank/DDBJ databases">
        <authorList>
            <person name="Yang C."/>
        </authorList>
    </citation>
    <scope>NUCLEOTIDE SEQUENCE</scope>
    <source>
        <strain evidence="1">Cx-624</strain>
    </source>
</reference>
<gene>
    <name evidence="2" type="ORF">H1R16_05110</name>
    <name evidence="1" type="ORF">H2507_10700</name>
</gene>
<evidence type="ECO:0000313" key="1">
    <source>
        <dbReference type="EMBL" id="MBA5247637.1"/>
    </source>
</evidence>
<reference evidence="2" key="1">
    <citation type="submission" date="2020-07" db="EMBL/GenBank/DDBJ databases">
        <title>Chryseobacterium sp. CX-624.</title>
        <authorList>
            <person name="Yang C."/>
        </authorList>
    </citation>
    <scope>NUCLEOTIDE SEQUENCE</scope>
    <source>
        <strain evidence="2">CX-624</strain>
    </source>
</reference>
<dbReference type="EMBL" id="JACEUX010000003">
    <property type="protein sequence ID" value="MBA5247637.1"/>
    <property type="molecule type" value="Genomic_DNA"/>
</dbReference>
<reference evidence="4" key="3">
    <citation type="submission" date="2020-07" db="EMBL/GenBank/DDBJ databases">
        <title>Flavobacterium sp. xlx-214.</title>
        <authorList>
            <person name="Yang C."/>
        </authorList>
    </citation>
    <scope>NUCLEOTIDE SEQUENCE [LARGE SCALE GENOMIC DNA]</scope>
    <source>
        <strain evidence="4">CX-624</strain>
    </source>
</reference>
<keyword evidence="4" id="KW-1185">Reference proteome</keyword>
<dbReference type="Proteomes" id="UP000539710">
    <property type="component" value="Unassembled WGS sequence"/>
</dbReference>
<dbReference type="Proteomes" id="UP000515349">
    <property type="component" value="Chromosome"/>
</dbReference>
<evidence type="ECO:0000313" key="3">
    <source>
        <dbReference type="Proteomes" id="UP000515349"/>
    </source>
</evidence>
<reference evidence="3" key="2">
    <citation type="submission" date="2020-07" db="EMBL/GenBank/DDBJ databases">
        <title>Chryseobacterium sp.cx-624.</title>
        <authorList>
            <person name="Yang C."/>
        </authorList>
    </citation>
    <scope>NUCLEOTIDE SEQUENCE [LARGE SCALE GENOMIC DNA]</scope>
    <source>
        <strain evidence="3">cx-624</strain>
    </source>
</reference>
<dbReference type="RefSeq" id="WP_181887730.1">
    <property type="nucleotide sequence ID" value="NZ_CP059472.1"/>
</dbReference>
<sequence length="130" mass="15078">METILVLIYTTGSRPLSYAYSYTINFYSDATASIKIYRGYENSPTYSDKTDYDIAVLENKISILSALPEHETTPLLTEGERREIIYVDNGRTLRRIITPEDRQAIKVYEQLLLLFDEDFQVLISNQTYDT</sequence>
<dbReference type="AlphaFoldDB" id="A0A7D7QV01"/>
<dbReference type="KEGG" id="cbau:H1R16_05110"/>
<evidence type="ECO:0000313" key="2">
    <source>
        <dbReference type="EMBL" id="QMS99387.1"/>
    </source>
</evidence>
<name>A0A7D7QV01_9FLAO</name>
<proteinExistence type="predicted"/>
<accession>A0A7D7QV01</accession>
<protein>
    <submittedName>
        <fullName evidence="2">Uncharacterized protein</fullName>
    </submittedName>
</protein>
<dbReference type="EMBL" id="CP059472">
    <property type="protein sequence ID" value="QMS99387.1"/>
    <property type="molecule type" value="Genomic_DNA"/>
</dbReference>
<evidence type="ECO:0000313" key="4">
    <source>
        <dbReference type="Proteomes" id="UP000539710"/>
    </source>
</evidence>
<organism evidence="2 3">
    <name type="scientific">Marnyiella aurantia</name>
    <dbReference type="NCBI Taxonomy" id="2758037"/>
    <lineage>
        <taxon>Bacteria</taxon>
        <taxon>Pseudomonadati</taxon>
        <taxon>Bacteroidota</taxon>
        <taxon>Flavobacteriia</taxon>
        <taxon>Flavobacteriales</taxon>
        <taxon>Weeksellaceae</taxon>
        <taxon>Marnyiella</taxon>
    </lineage>
</organism>